<protein>
    <submittedName>
        <fullName evidence="3">Uncharacterized protein</fullName>
    </submittedName>
</protein>
<dbReference type="GO" id="GO:0003723">
    <property type="term" value="F:RNA binding"/>
    <property type="evidence" value="ECO:0007669"/>
    <property type="project" value="InterPro"/>
</dbReference>
<dbReference type="SUPFAM" id="SSF55895">
    <property type="entry name" value="Ribonuclease Rh-like"/>
    <property type="match status" value="1"/>
</dbReference>
<dbReference type="Pfam" id="PF00445">
    <property type="entry name" value="Ribonuclease_T2"/>
    <property type="match status" value="1"/>
</dbReference>
<reference evidence="3 4" key="1">
    <citation type="journal article" date="2018" name="Gigascience">
        <title>Genomes of trombidid mites reveal novel predicted allergens and laterally-transferred genes associated with secondary metabolism.</title>
        <authorList>
            <person name="Dong X."/>
            <person name="Chaisiri K."/>
            <person name="Xia D."/>
            <person name="Armstrong S.D."/>
            <person name="Fang Y."/>
            <person name="Donnelly M.J."/>
            <person name="Kadowaki T."/>
            <person name="McGarry J.W."/>
            <person name="Darby A.C."/>
            <person name="Makepeace B.L."/>
        </authorList>
    </citation>
    <scope>NUCLEOTIDE SEQUENCE [LARGE SCALE GENOMIC DNA]</scope>
    <source>
        <strain evidence="3">UoL-UT</strain>
    </source>
</reference>
<evidence type="ECO:0000256" key="2">
    <source>
        <dbReference type="RuleBase" id="RU004328"/>
    </source>
</evidence>
<name>A0A443RWU3_9ACAR</name>
<sequence>FEQPEGVQIVKEIKAAYIDPEDDLFTDTQYYILTISYTPIACSLQVHRHNWILMKQCNSAKWNIHGLWGADKSNAKRRKAMCFSDVYRGDPKAYVTDLKQIPLEYQKDGFPISGNFNNNLKAFETYSDYFEFASKAYSELNLKNNLTEANLIPSDTELYDIDRLNDVISRLPFTSVVTKVPFYGSVVAVREIQFCYDLDRNMIIVVML</sequence>
<dbReference type="InterPro" id="IPR036430">
    <property type="entry name" value="RNase_T2-like_sf"/>
</dbReference>
<dbReference type="VEuPathDB" id="VectorBase:LDEU012214"/>
<proteinExistence type="inferred from homology"/>
<dbReference type="EMBL" id="NCKV01022437">
    <property type="protein sequence ID" value="RWS19826.1"/>
    <property type="molecule type" value="Genomic_DNA"/>
</dbReference>
<evidence type="ECO:0000313" key="3">
    <source>
        <dbReference type="EMBL" id="RWS19826.1"/>
    </source>
</evidence>
<organism evidence="3 4">
    <name type="scientific">Leptotrombidium deliense</name>
    <dbReference type="NCBI Taxonomy" id="299467"/>
    <lineage>
        <taxon>Eukaryota</taxon>
        <taxon>Metazoa</taxon>
        <taxon>Ecdysozoa</taxon>
        <taxon>Arthropoda</taxon>
        <taxon>Chelicerata</taxon>
        <taxon>Arachnida</taxon>
        <taxon>Acari</taxon>
        <taxon>Acariformes</taxon>
        <taxon>Trombidiformes</taxon>
        <taxon>Prostigmata</taxon>
        <taxon>Anystina</taxon>
        <taxon>Parasitengona</taxon>
        <taxon>Trombiculoidea</taxon>
        <taxon>Trombiculidae</taxon>
        <taxon>Leptotrombidium</taxon>
    </lineage>
</organism>
<gene>
    <name evidence="3" type="ORF">B4U80_12205</name>
</gene>
<keyword evidence="4" id="KW-1185">Reference proteome</keyword>
<dbReference type="GO" id="GO:0033897">
    <property type="term" value="F:ribonuclease T2 activity"/>
    <property type="evidence" value="ECO:0007669"/>
    <property type="project" value="InterPro"/>
</dbReference>
<evidence type="ECO:0000256" key="1">
    <source>
        <dbReference type="ARBA" id="ARBA00007469"/>
    </source>
</evidence>
<dbReference type="Gene3D" id="3.90.730.10">
    <property type="entry name" value="Ribonuclease T2-like"/>
    <property type="match status" value="1"/>
</dbReference>
<accession>A0A443RWU3</accession>
<comment type="caution">
    <text evidence="3">The sequence shown here is derived from an EMBL/GenBank/DDBJ whole genome shotgun (WGS) entry which is preliminary data.</text>
</comment>
<comment type="similarity">
    <text evidence="1 2">Belongs to the RNase T2 family.</text>
</comment>
<evidence type="ECO:0000313" key="4">
    <source>
        <dbReference type="Proteomes" id="UP000288716"/>
    </source>
</evidence>
<dbReference type="InterPro" id="IPR001568">
    <property type="entry name" value="RNase_T2-like"/>
</dbReference>
<feature type="non-terminal residue" evidence="3">
    <location>
        <position position="1"/>
    </location>
</feature>
<dbReference type="Proteomes" id="UP000288716">
    <property type="component" value="Unassembled WGS sequence"/>
</dbReference>
<dbReference type="AlphaFoldDB" id="A0A443RWU3"/>